<dbReference type="PANTHER" id="PTHR19846">
    <property type="entry name" value="WD40 REPEAT PROTEIN"/>
    <property type="match status" value="1"/>
</dbReference>
<dbReference type="EMBL" id="ASPP01001037">
    <property type="protein sequence ID" value="ETO36062.1"/>
    <property type="molecule type" value="Genomic_DNA"/>
</dbReference>
<gene>
    <name evidence="4" type="ORF">RFI_01000</name>
</gene>
<dbReference type="Gene3D" id="2.130.10.10">
    <property type="entry name" value="YVTN repeat-like/Quinoprotein amine dehydrogenase"/>
    <property type="match status" value="1"/>
</dbReference>
<evidence type="ECO:0000256" key="3">
    <source>
        <dbReference type="PROSITE-ProRule" id="PRU00221"/>
    </source>
</evidence>
<accession>X6PEE2</accession>
<dbReference type="PROSITE" id="PS50294">
    <property type="entry name" value="WD_REPEATS_REGION"/>
    <property type="match status" value="1"/>
</dbReference>
<name>X6PEE2_RETFI</name>
<dbReference type="InterPro" id="IPR001680">
    <property type="entry name" value="WD40_rpt"/>
</dbReference>
<dbReference type="GO" id="GO:0000398">
    <property type="term" value="P:mRNA splicing, via spliceosome"/>
    <property type="evidence" value="ECO:0007669"/>
    <property type="project" value="TreeGrafter"/>
</dbReference>
<dbReference type="SUPFAM" id="SSF50978">
    <property type="entry name" value="WD40 repeat-like"/>
    <property type="match status" value="1"/>
</dbReference>
<feature type="repeat" description="WD" evidence="3">
    <location>
        <begin position="19"/>
        <end position="68"/>
    </location>
</feature>
<keyword evidence="5" id="KW-1185">Reference proteome</keyword>
<evidence type="ECO:0000256" key="1">
    <source>
        <dbReference type="ARBA" id="ARBA00022574"/>
    </source>
</evidence>
<evidence type="ECO:0000313" key="4">
    <source>
        <dbReference type="EMBL" id="ETO36062.1"/>
    </source>
</evidence>
<dbReference type="InterPro" id="IPR015943">
    <property type="entry name" value="WD40/YVTN_repeat-like_dom_sf"/>
</dbReference>
<dbReference type="PROSITE" id="PS50082">
    <property type="entry name" value="WD_REPEATS_2"/>
    <property type="match status" value="2"/>
</dbReference>
<organism evidence="4 5">
    <name type="scientific">Reticulomyxa filosa</name>
    <dbReference type="NCBI Taxonomy" id="46433"/>
    <lineage>
        <taxon>Eukaryota</taxon>
        <taxon>Sar</taxon>
        <taxon>Rhizaria</taxon>
        <taxon>Retaria</taxon>
        <taxon>Foraminifera</taxon>
        <taxon>Monothalamids</taxon>
        <taxon>Reticulomyxidae</taxon>
        <taxon>Reticulomyxa</taxon>
    </lineage>
</organism>
<proteinExistence type="predicted"/>
<comment type="caution">
    <text evidence="4">The sequence shown here is derived from an EMBL/GenBank/DDBJ whole genome shotgun (WGS) entry which is preliminary data.</text>
</comment>
<keyword evidence="2" id="KW-0677">Repeat</keyword>
<evidence type="ECO:0000313" key="5">
    <source>
        <dbReference type="Proteomes" id="UP000023152"/>
    </source>
</evidence>
<dbReference type="InterPro" id="IPR036322">
    <property type="entry name" value="WD40_repeat_dom_sf"/>
</dbReference>
<dbReference type="GO" id="GO:0046540">
    <property type="term" value="C:U4/U6 x U5 tri-snRNP complex"/>
    <property type="evidence" value="ECO:0007669"/>
    <property type="project" value="TreeGrafter"/>
</dbReference>
<evidence type="ECO:0000256" key="2">
    <source>
        <dbReference type="ARBA" id="ARBA00022737"/>
    </source>
</evidence>
<dbReference type="AlphaFoldDB" id="X6PEE2"/>
<dbReference type="InterPro" id="IPR019775">
    <property type="entry name" value="WD40_repeat_CS"/>
</dbReference>
<keyword evidence="1 3" id="KW-0853">WD repeat</keyword>
<feature type="repeat" description="WD" evidence="3">
    <location>
        <begin position="1"/>
        <end position="18"/>
    </location>
</feature>
<dbReference type="PROSITE" id="PS00678">
    <property type="entry name" value="WD_REPEATS_1"/>
    <property type="match status" value="1"/>
</dbReference>
<dbReference type="GO" id="GO:0030621">
    <property type="term" value="F:U4 snRNA binding"/>
    <property type="evidence" value="ECO:0007669"/>
    <property type="project" value="TreeGrafter"/>
</dbReference>
<feature type="non-terminal residue" evidence="4">
    <location>
        <position position="1"/>
    </location>
</feature>
<dbReference type="PANTHER" id="PTHR19846:SF6">
    <property type="entry name" value="F-BOX DOMAIN-CONTAINING PROTEIN"/>
    <property type="match status" value="1"/>
</dbReference>
<reference evidence="4 5" key="1">
    <citation type="journal article" date="2013" name="Curr. Biol.">
        <title>The Genome of the Foraminiferan Reticulomyxa filosa.</title>
        <authorList>
            <person name="Glockner G."/>
            <person name="Hulsmann N."/>
            <person name="Schleicher M."/>
            <person name="Noegel A.A."/>
            <person name="Eichinger L."/>
            <person name="Gallinger C."/>
            <person name="Pawlowski J."/>
            <person name="Sierra R."/>
            <person name="Euteneuer U."/>
            <person name="Pillet L."/>
            <person name="Moustafa A."/>
            <person name="Platzer M."/>
            <person name="Groth M."/>
            <person name="Szafranski K."/>
            <person name="Schliwa M."/>
        </authorList>
    </citation>
    <scope>NUCLEOTIDE SEQUENCE [LARGE SCALE GENOMIC DNA]</scope>
</reference>
<dbReference type="Proteomes" id="UP000023152">
    <property type="component" value="Unassembled WGS sequence"/>
</dbReference>
<dbReference type="GO" id="GO:0017070">
    <property type="term" value="F:U6 snRNA binding"/>
    <property type="evidence" value="ECO:0007669"/>
    <property type="project" value="TreeGrafter"/>
</dbReference>
<sequence>FDESIRLWDIRSGEQIQVFNGHTGQVFAVEYSPFVIKNSIGNSNVICSGSYDSTIYFWDIRSNKNQLYVIKGDDENGGIMCLKFLQLKKNENKKKINDDIGCCINLCYGTFGDILLADLTLSEYKFFNFFFNKNIK</sequence>
<dbReference type="Pfam" id="PF00400">
    <property type="entry name" value="WD40"/>
    <property type="match status" value="1"/>
</dbReference>
<protein>
    <submittedName>
        <fullName evidence="4">WD-repeat protein</fullName>
    </submittedName>
</protein>
<dbReference type="SMART" id="SM00320">
    <property type="entry name" value="WD40"/>
    <property type="match status" value="1"/>
</dbReference>